<dbReference type="Proteomes" id="UP000295781">
    <property type="component" value="Chromosome"/>
</dbReference>
<evidence type="ECO:0008006" key="3">
    <source>
        <dbReference type="Google" id="ProtNLM"/>
    </source>
</evidence>
<dbReference type="PROSITE" id="PS51318">
    <property type="entry name" value="TAT"/>
    <property type="match status" value="1"/>
</dbReference>
<proteinExistence type="predicted"/>
<reference evidence="1 2" key="1">
    <citation type="submission" date="2015-09" db="EMBL/GenBank/DDBJ databases">
        <title>Sorangium comparison.</title>
        <authorList>
            <person name="Zaburannyi N."/>
            <person name="Bunk B."/>
            <person name="Overmann J."/>
            <person name="Mueller R."/>
        </authorList>
    </citation>
    <scope>NUCLEOTIDE SEQUENCE [LARGE SCALE GENOMIC DNA]</scope>
    <source>
        <strain evidence="1 2">So ceGT47</strain>
    </source>
</reference>
<dbReference type="AlphaFoldDB" id="A0A4P2Q7G4"/>
<evidence type="ECO:0000313" key="2">
    <source>
        <dbReference type="Proteomes" id="UP000295781"/>
    </source>
</evidence>
<dbReference type="InterPro" id="IPR006311">
    <property type="entry name" value="TAT_signal"/>
</dbReference>
<sequence>MIRRSTTRRTFLRAIGAGLATLPFVSMLEDSLAQESGEELPLKLIALYHPHGIAAEYWAMREGDTETSFDITYENCSLQPFDDPATFGKSFKDRILVVEGIDHLSNANGHDSAGTMLTGSRIDGQKPLNISLDQYLAVEKGLGADTRITSVALGVGLDGTASGETLSFGAGGAPLPKIIHPTEAFELLFAGLVVGDDPEAQARAARQRELGQSVIDFVRGDINRLRGRLAPAEQQKLDQHLTSLRELEKQYAAPSAGGQACALPPKPDASKFPSVKQWNGGEPYFDAITDAHIDLLAQAIACGVTRFATLFMNDLAYEGNPLGLPKDNHGSVAHTYDASPVGNNGRPGAGNPSTWVPLAKFNRYSYSKIARLMQRLDALGALDSTLIYASSDMGNPALHSTRNVPTLLAGGANGKFRMGRRIKLKADCPPDSPWCGEADATFTPVTNSRILVSIAQAFGVEIDAFGSQPDPKLTTGALSELT</sequence>
<protein>
    <recommendedName>
        <fullName evidence="3">DUF1552 domain-containing protein</fullName>
    </recommendedName>
</protein>
<dbReference type="EMBL" id="CP012670">
    <property type="protein sequence ID" value="AUX25464.1"/>
    <property type="molecule type" value="Genomic_DNA"/>
</dbReference>
<organism evidence="1 2">
    <name type="scientific">Sorangium cellulosum</name>
    <name type="common">Polyangium cellulosum</name>
    <dbReference type="NCBI Taxonomy" id="56"/>
    <lineage>
        <taxon>Bacteria</taxon>
        <taxon>Pseudomonadati</taxon>
        <taxon>Myxococcota</taxon>
        <taxon>Polyangia</taxon>
        <taxon>Polyangiales</taxon>
        <taxon>Polyangiaceae</taxon>
        <taxon>Sorangium</taxon>
    </lineage>
</organism>
<dbReference type="OrthoDB" id="9146593at2"/>
<accession>A0A4P2Q7G4</accession>
<gene>
    <name evidence="1" type="ORF">SOCEGT47_060110</name>
</gene>
<dbReference type="RefSeq" id="WP_129352397.1">
    <property type="nucleotide sequence ID" value="NZ_CP012670.1"/>
</dbReference>
<evidence type="ECO:0000313" key="1">
    <source>
        <dbReference type="EMBL" id="AUX25464.1"/>
    </source>
</evidence>
<dbReference type="InterPro" id="IPR011447">
    <property type="entry name" value="DUF1552"/>
</dbReference>
<dbReference type="Pfam" id="PF07586">
    <property type="entry name" value="HXXSHH"/>
    <property type="match status" value="1"/>
</dbReference>
<name>A0A4P2Q7G4_SORCE</name>